<dbReference type="eggNOG" id="COG0346">
    <property type="taxonomic scope" value="Bacteria"/>
</dbReference>
<dbReference type="InterPro" id="IPR029068">
    <property type="entry name" value="Glyas_Bleomycin-R_OHBP_Dase"/>
</dbReference>
<evidence type="ECO:0000313" key="4">
    <source>
        <dbReference type="Proteomes" id="UP000008703"/>
    </source>
</evidence>
<dbReference type="EMBL" id="CP002994">
    <property type="protein sequence ID" value="AEM85898.1"/>
    <property type="molecule type" value="Genomic_DNA"/>
</dbReference>
<dbReference type="PANTHER" id="PTHR43048">
    <property type="entry name" value="METHYLMALONYL-COA EPIMERASE"/>
    <property type="match status" value="1"/>
</dbReference>
<dbReference type="InterPro" id="IPR051785">
    <property type="entry name" value="MMCE/EMCE_epimerase"/>
</dbReference>
<evidence type="ECO:0000313" key="3">
    <source>
        <dbReference type="EMBL" id="AEM85898.1"/>
    </source>
</evidence>
<evidence type="ECO:0000256" key="1">
    <source>
        <dbReference type="ARBA" id="ARBA00022723"/>
    </source>
</evidence>
<dbReference type="SUPFAM" id="SSF54593">
    <property type="entry name" value="Glyoxalase/Bleomycin resistance protein/Dihydroxybiphenyl dioxygenase"/>
    <property type="match status" value="2"/>
</dbReference>
<sequence>MDPARLSLNRNEHRSRRVTKLVQVALCTSDMPRSIRAFVEVLGFLNAGGRPRWGAHVSRLQELPTGDDAHVMLWWLVGRQEFGGQIELFHHTSPPQRPRRDDWLPSDLGWTRFGIVVPDFDLTMRYLSQAGYVTMTEPMDSNGYRRVCFREPGADTIVEIMEEDPSLPAALAGSYSPQPALSYAAVSVSDLDRARIYFGEVFGFTEIEPDAIHRPEHEKLWGLEGAQSGCAVFMAGDVLLEVVQYESPTPKEPAPDYLLSDQGMMNVAMGYRDRSEFINHVAAAESAGATRTTEIPEVSGSVYLRIVDGISVELFLVPVGLDASFGLVPEELAPPGNVFGAKISGAK</sequence>
<dbReference type="PANTHER" id="PTHR43048:SF3">
    <property type="entry name" value="METHYLMALONYL-COA EPIMERASE, MITOCHONDRIAL"/>
    <property type="match status" value="1"/>
</dbReference>
<protein>
    <recommendedName>
        <fullName evidence="2">VOC domain-containing protein</fullName>
    </recommendedName>
</protein>
<feature type="domain" description="VOC" evidence="2">
    <location>
        <begin position="20"/>
        <end position="163"/>
    </location>
</feature>
<dbReference type="HOGENOM" id="CLU_799070_0_0_11"/>
<gene>
    <name evidence="3" type="ORF">Strvi_6478</name>
</gene>
<dbReference type="GO" id="GO:0046872">
    <property type="term" value="F:metal ion binding"/>
    <property type="evidence" value="ECO:0007669"/>
    <property type="project" value="UniProtKB-KW"/>
</dbReference>
<organism evidence="3 4">
    <name type="scientific">Streptomyces violaceusniger (strain Tu 4113)</name>
    <dbReference type="NCBI Taxonomy" id="653045"/>
    <lineage>
        <taxon>Bacteria</taxon>
        <taxon>Bacillati</taxon>
        <taxon>Actinomycetota</taxon>
        <taxon>Actinomycetes</taxon>
        <taxon>Kitasatosporales</taxon>
        <taxon>Streptomycetaceae</taxon>
        <taxon>Streptomyces</taxon>
        <taxon>Streptomyces violaceusniger group</taxon>
    </lineage>
</organism>
<dbReference type="AlphaFoldDB" id="G2NVL4"/>
<name>G2NVL4_STRV4</name>
<proteinExistence type="predicted"/>
<keyword evidence="4" id="KW-1185">Reference proteome</keyword>
<reference evidence="3" key="1">
    <citation type="submission" date="2011-08" db="EMBL/GenBank/DDBJ databases">
        <title>Complete sequence of chromosome of Streptomyces violaceusniger Tu 4113.</title>
        <authorList>
            <consortium name="US DOE Joint Genome Institute"/>
            <person name="Lucas S."/>
            <person name="Han J."/>
            <person name="Lapidus A."/>
            <person name="Cheng J.-F."/>
            <person name="Goodwin L."/>
            <person name="Pitluck S."/>
            <person name="Peters L."/>
            <person name="Ivanova N."/>
            <person name="Daligault H."/>
            <person name="Detter J.C."/>
            <person name="Han C."/>
            <person name="Tapia R."/>
            <person name="Land M."/>
            <person name="Hauser L."/>
            <person name="Kyrpides N."/>
            <person name="Ivanova N."/>
            <person name="Pagani I."/>
            <person name="Hagen A."/>
            <person name="Katz L."/>
            <person name="Fiedler H.-P."/>
            <person name="Keasling J."/>
            <person name="Fortman J."/>
            <person name="Woyke T."/>
        </authorList>
    </citation>
    <scope>NUCLEOTIDE SEQUENCE [LARGE SCALE GENOMIC DNA]</scope>
    <source>
        <strain evidence="3">Tu 4113</strain>
    </source>
</reference>
<dbReference type="KEGG" id="svl:Strvi_6478"/>
<evidence type="ECO:0000259" key="2">
    <source>
        <dbReference type="PROSITE" id="PS51819"/>
    </source>
</evidence>
<dbReference type="Proteomes" id="UP000008703">
    <property type="component" value="Chromosome"/>
</dbReference>
<dbReference type="GO" id="GO:0004493">
    <property type="term" value="F:methylmalonyl-CoA epimerase activity"/>
    <property type="evidence" value="ECO:0007669"/>
    <property type="project" value="TreeGrafter"/>
</dbReference>
<dbReference type="PROSITE" id="PS51819">
    <property type="entry name" value="VOC"/>
    <property type="match status" value="1"/>
</dbReference>
<keyword evidence="1" id="KW-0479">Metal-binding</keyword>
<dbReference type="GO" id="GO:0046491">
    <property type="term" value="P:L-methylmalonyl-CoA metabolic process"/>
    <property type="evidence" value="ECO:0007669"/>
    <property type="project" value="TreeGrafter"/>
</dbReference>
<dbReference type="Gene3D" id="3.10.180.10">
    <property type="entry name" value="2,3-Dihydroxybiphenyl 1,2-Dioxygenase, domain 1"/>
    <property type="match status" value="2"/>
</dbReference>
<dbReference type="InterPro" id="IPR037523">
    <property type="entry name" value="VOC_core"/>
</dbReference>
<accession>G2NVL4</accession>